<sequence>MLKMHVKTDSDVTSLAASSPTRSPPRRPVYFVQSPSRESHDGEKTTSFHSTPALSPMASPPHYHSRESSTRFSETLKPGTNGPGKASSNDVVLGAGEKGPQPWQEYDVIKEEQFAEDEEGQKTLPRRCYMLAFILGFFVLFSLFSLILWGAARSQKPNITMKSITFERFVISAGSDSTGVATEMASVNSTLKFVYRNMASFFGVHVTSTPIDLSYGKITIATGNLKKFYQSRKSKRTVSVRILGDKIPLYGSGAGFSPSDPVNVTLSFTVRSRAYVLGRLVKPKFYKSIQCVISMDPKKLNSQISLNKACMYQ</sequence>
<name>A0A7C9D8G7_OPUST</name>
<feature type="compositionally biased region" description="Basic and acidic residues" evidence="1">
    <location>
        <begin position="37"/>
        <end position="46"/>
    </location>
</feature>
<accession>A0A7C9D8G7</accession>
<protein>
    <submittedName>
        <fullName evidence="3">Uncharacterized protein</fullName>
    </submittedName>
</protein>
<keyword evidence="2" id="KW-0472">Membrane</keyword>
<feature type="compositionally biased region" description="Basic and acidic residues" evidence="1">
    <location>
        <begin position="1"/>
        <end position="10"/>
    </location>
</feature>
<keyword evidence="2" id="KW-1133">Transmembrane helix</keyword>
<organism evidence="3">
    <name type="scientific">Opuntia streptacantha</name>
    <name type="common">Prickly pear cactus</name>
    <name type="synonym">Opuntia cardona</name>
    <dbReference type="NCBI Taxonomy" id="393608"/>
    <lineage>
        <taxon>Eukaryota</taxon>
        <taxon>Viridiplantae</taxon>
        <taxon>Streptophyta</taxon>
        <taxon>Embryophyta</taxon>
        <taxon>Tracheophyta</taxon>
        <taxon>Spermatophyta</taxon>
        <taxon>Magnoliopsida</taxon>
        <taxon>eudicotyledons</taxon>
        <taxon>Gunneridae</taxon>
        <taxon>Pentapetalae</taxon>
        <taxon>Caryophyllales</taxon>
        <taxon>Cactineae</taxon>
        <taxon>Cactaceae</taxon>
        <taxon>Opuntioideae</taxon>
        <taxon>Opuntia</taxon>
    </lineage>
</organism>
<reference evidence="3" key="2">
    <citation type="submission" date="2020-07" db="EMBL/GenBank/DDBJ databases">
        <authorList>
            <person name="Vera ALvarez R."/>
            <person name="Arias-Moreno D.M."/>
            <person name="Jimenez-Jacinto V."/>
            <person name="Jimenez-Bremont J.F."/>
            <person name="Swaminathan K."/>
            <person name="Moose S.P."/>
            <person name="Guerrero-Gonzalez M.L."/>
            <person name="Marino-Ramirez L."/>
            <person name="Landsman D."/>
            <person name="Rodriguez-Kessler M."/>
            <person name="Delgado-Sanchez P."/>
        </authorList>
    </citation>
    <scope>NUCLEOTIDE SEQUENCE</scope>
    <source>
        <tissue evidence="3">Cladode</tissue>
    </source>
</reference>
<feature type="region of interest" description="Disordered" evidence="1">
    <location>
        <begin position="1"/>
        <end position="102"/>
    </location>
</feature>
<dbReference type="InterPro" id="IPR055301">
    <property type="entry name" value="Lea14-like_2"/>
</dbReference>
<dbReference type="AlphaFoldDB" id="A0A7C9D8G7"/>
<reference evidence="3" key="1">
    <citation type="journal article" date="2013" name="J. Plant Res.">
        <title>Effect of fungi and light on seed germination of three Opuntia species from semiarid lands of central Mexico.</title>
        <authorList>
            <person name="Delgado-Sanchez P."/>
            <person name="Jimenez-Bremont J.F."/>
            <person name="Guerrero-Gonzalez Mde L."/>
            <person name="Flores J."/>
        </authorList>
    </citation>
    <scope>NUCLEOTIDE SEQUENCE</scope>
    <source>
        <tissue evidence="3">Cladode</tissue>
    </source>
</reference>
<dbReference type="PANTHER" id="PTHR31852">
    <property type="entry name" value="LATE EMBRYOGENESIS ABUNDANT (LEA) HYDROXYPROLINE-RICH GLYCOPROTEIN FAMILY"/>
    <property type="match status" value="1"/>
</dbReference>
<proteinExistence type="predicted"/>
<keyword evidence="2" id="KW-0812">Transmembrane</keyword>
<evidence type="ECO:0000313" key="3">
    <source>
        <dbReference type="EMBL" id="MBA4636601.1"/>
    </source>
</evidence>
<evidence type="ECO:0000256" key="2">
    <source>
        <dbReference type="SAM" id="Phobius"/>
    </source>
</evidence>
<dbReference type="EMBL" id="GISG01101180">
    <property type="protein sequence ID" value="MBA4636601.1"/>
    <property type="molecule type" value="Transcribed_RNA"/>
</dbReference>
<evidence type="ECO:0000256" key="1">
    <source>
        <dbReference type="SAM" id="MobiDB-lite"/>
    </source>
</evidence>
<feature type="transmembrane region" description="Helical" evidence="2">
    <location>
        <begin position="129"/>
        <end position="152"/>
    </location>
</feature>